<proteinExistence type="predicted"/>
<name>A0A8J3W2F5_9ACTN</name>
<protein>
    <recommendedName>
        <fullName evidence="3">Glycosyltransferase</fullName>
    </recommendedName>
</protein>
<gene>
    <name evidence="1" type="ORF">Plo01_01710</name>
</gene>
<dbReference type="InterPro" id="IPR046561">
    <property type="entry name" value="DUF6716"/>
</dbReference>
<sequence>MKVLAVADSDSYLKWAACLLGDLPEGCTTELAVIRTPITPSPAQIHAAVAGAPWFRPAASDTGAGREPGAQAGDPPVVSARALRRTAERFRPDAVLLACTGPVVDILAAEVLAGLSPRPVFVSGLPGISIPATEKAWLFRSGCELFVLHSGREVREFTEVGRRLGGGGQVGLARLPFLHGSGEVPATGPRDRVVFATQAKVPKRREERERILASLADLARRRPDLDVVVKLRALDGERQTHNERHHYQRLWRELGGDEDVLRFAAGPMHEHLAHAAGFVTVSSTAALEAIAQSVPLLVLSDFGVSAEMINLVFEGSGVLGTLDDLSGGRFLTPDAEWCRANYFHPGSENDWASRLVTLVGQARSGRLEPARSLLDGPQHAAARRRARLRVEVPPKVLRVGYRAKRRMRRYLRALG</sequence>
<evidence type="ECO:0000313" key="1">
    <source>
        <dbReference type="EMBL" id="GIH73742.1"/>
    </source>
</evidence>
<dbReference type="EMBL" id="BOOH01000001">
    <property type="protein sequence ID" value="GIH73742.1"/>
    <property type="molecule type" value="Genomic_DNA"/>
</dbReference>
<organism evidence="1 2">
    <name type="scientific">Planobispora longispora</name>
    <dbReference type="NCBI Taxonomy" id="28887"/>
    <lineage>
        <taxon>Bacteria</taxon>
        <taxon>Bacillati</taxon>
        <taxon>Actinomycetota</taxon>
        <taxon>Actinomycetes</taxon>
        <taxon>Streptosporangiales</taxon>
        <taxon>Streptosporangiaceae</taxon>
        <taxon>Planobispora</taxon>
    </lineage>
</organism>
<dbReference type="AlphaFoldDB" id="A0A8J3W2F5"/>
<evidence type="ECO:0008006" key="3">
    <source>
        <dbReference type="Google" id="ProtNLM"/>
    </source>
</evidence>
<dbReference type="Proteomes" id="UP000616724">
    <property type="component" value="Unassembled WGS sequence"/>
</dbReference>
<reference evidence="1 2" key="1">
    <citation type="submission" date="2021-01" db="EMBL/GenBank/DDBJ databases">
        <title>Whole genome shotgun sequence of Planobispora longispora NBRC 13918.</title>
        <authorList>
            <person name="Komaki H."/>
            <person name="Tamura T."/>
        </authorList>
    </citation>
    <scope>NUCLEOTIDE SEQUENCE [LARGE SCALE GENOMIC DNA]</scope>
    <source>
        <strain evidence="1 2">NBRC 13918</strain>
    </source>
</reference>
<accession>A0A8J3W2F5</accession>
<dbReference type="Gene3D" id="3.40.50.2000">
    <property type="entry name" value="Glycogen Phosphorylase B"/>
    <property type="match status" value="1"/>
</dbReference>
<comment type="caution">
    <text evidence="1">The sequence shown here is derived from an EMBL/GenBank/DDBJ whole genome shotgun (WGS) entry which is preliminary data.</text>
</comment>
<dbReference type="SUPFAM" id="SSF53756">
    <property type="entry name" value="UDP-Glycosyltransferase/glycogen phosphorylase"/>
    <property type="match status" value="1"/>
</dbReference>
<dbReference type="Pfam" id="PF20471">
    <property type="entry name" value="DUF6716"/>
    <property type="match status" value="1"/>
</dbReference>
<keyword evidence="2" id="KW-1185">Reference proteome</keyword>
<evidence type="ECO:0000313" key="2">
    <source>
        <dbReference type="Proteomes" id="UP000616724"/>
    </source>
</evidence>